<protein>
    <submittedName>
        <fullName evidence="1">Uncharacterized protein</fullName>
    </submittedName>
</protein>
<organism evidence="1">
    <name type="scientific">uncultured Mycobacterium sp</name>
    <dbReference type="NCBI Taxonomy" id="171292"/>
    <lineage>
        <taxon>Bacteria</taxon>
        <taxon>Bacillati</taxon>
        <taxon>Actinomycetota</taxon>
        <taxon>Actinomycetes</taxon>
        <taxon>Mycobacteriales</taxon>
        <taxon>Mycobacteriaceae</taxon>
        <taxon>Mycobacterium</taxon>
        <taxon>environmental samples</taxon>
    </lineage>
</organism>
<evidence type="ECO:0000313" key="1">
    <source>
        <dbReference type="EMBL" id="SBS72251.1"/>
    </source>
</evidence>
<proteinExistence type="predicted"/>
<dbReference type="AlphaFoldDB" id="A0A1Y5P852"/>
<gene>
    <name evidence="1" type="ORF">MHPYR_130064</name>
</gene>
<reference evidence="1" key="1">
    <citation type="submission" date="2016-03" db="EMBL/GenBank/DDBJ databases">
        <authorList>
            <person name="Ploux O."/>
        </authorList>
    </citation>
    <scope>NUCLEOTIDE SEQUENCE</scope>
    <source>
        <strain evidence="1">UC10</strain>
    </source>
</reference>
<name>A0A1Y5P852_9MYCO</name>
<sequence>MKRSVVSVAVAVLALVAGLIGAGIAAASGPNVVGSTYAKAAEKISNWGYTPVIASVVGDQLPTDDCIVTSSAQASNLDSSGRSRGKQLLVNLNCNAGLAGPGKPGNSLATPEGQKVRAIQLKGEGISMDYTKALQRNKAPWCEANAQRCQEICQQAGTCSADLLKYLGVA</sequence>
<accession>A0A1Y5P852</accession>
<dbReference type="EMBL" id="FLQS01000005">
    <property type="protein sequence ID" value="SBS72251.1"/>
    <property type="molecule type" value="Genomic_DNA"/>
</dbReference>